<reference evidence="4" key="1">
    <citation type="journal article" date="2017" name="Genome Biol.">
        <title>Comparative genomics reveals high biological diversity and specific adaptations in the industrially and medically important fungal genus Aspergillus.</title>
        <authorList>
            <person name="de Vries R.P."/>
            <person name="Riley R."/>
            <person name="Wiebenga A."/>
            <person name="Aguilar-Osorio G."/>
            <person name="Amillis S."/>
            <person name="Uchima C.A."/>
            <person name="Anderluh G."/>
            <person name="Asadollahi M."/>
            <person name="Askin M."/>
            <person name="Barry K."/>
            <person name="Battaglia E."/>
            <person name="Bayram O."/>
            <person name="Benocci T."/>
            <person name="Braus-Stromeyer S.A."/>
            <person name="Caldana C."/>
            <person name="Canovas D."/>
            <person name="Cerqueira G.C."/>
            <person name="Chen F."/>
            <person name="Chen W."/>
            <person name="Choi C."/>
            <person name="Clum A."/>
            <person name="Dos Santos R.A."/>
            <person name="Damasio A.R."/>
            <person name="Diallinas G."/>
            <person name="Emri T."/>
            <person name="Fekete E."/>
            <person name="Flipphi M."/>
            <person name="Freyberg S."/>
            <person name="Gallo A."/>
            <person name="Gournas C."/>
            <person name="Habgood R."/>
            <person name="Hainaut M."/>
            <person name="Harispe M.L."/>
            <person name="Henrissat B."/>
            <person name="Hilden K.S."/>
            <person name="Hope R."/>
            <person name="Hossain A."/>
            <person name="Karabika E."/>
            <person name="Karaffa L."/>
            <person name="Karanyi Z."/>
            <person name="Krasevec N."/>
            <person name="Kuo A."/>
            <person name="Kusch H."/>
            <person name="LaButti K."/>
            <person name="Lagendijk E.L."/>
            <person name="Lapidus A."/>
            <person name="Levasseur A."/>
            <person name="Lindquist E."/>
            <person name="Lipzen A."/>
            <person name="Logrieco A.F."/>
            <person name="MacCabe A."/>
            <person name="Maekelae M.R."/>
            <person name="Malavazi I."/>
            <person name="Melin P."/>
            <person name="Meyer V."/>
            <person name="Mielnichuk N."/>
            <person name="Miskei M."/>
            <person name="Molnar A.P."/>
            <person name="Mule G."/>
            <person name="Ngan C.Y."/>
            <person name="Orejas M."/>
            <person name="Orosz E."/>
            <person name="Ouedraogo J.P."/>
            <person name="Overkamp K.M."/>
            <person name="Park H.-S."/>
            <person name="Perrone G."/>
            <person name="Piumi F."/>
            <person name="Punt P.J."/>
            <person name="Ram A.F."/>
            <person name="Ramon A."/>
            <person name="Rauscher S."/>
            <person name="Record E."/>
            <person name="Riano-Pachon D.M."/>
            <person name="Robert V."/>
            <person name="Roehrig J."/>
            <person name="Ruller R."/>
            <person name="Salamov A."/>
            <person name="Salih N.S."/>
            <person name="Samson R.A."/>
            <person name="Sandor E."/>
            <person name="Sanguinetti M."/>
            <person name="Schuetze T."/>
            <person name="Sepcic K."/>
            <person name="Shelest E."/>
            <person name="Sherlock G."/>
            <person name="Sophianopoulou V."/>
            <person name="Squina F.M."/>
            <person name="Sun H."/>
            <person name="Susca A."/>
            <person name="Todd R.B."/>
            <person name="Tsang A."/>
            <person name="Unkles S.E."/>
            <person name="van de Wiele N."/>
            <person name="van Rossen-Uffink D."/>
            <person name="Oliveira J.V."/>
            <person name="Vesth T.C."/>
            <person name="Visser J."/>
            <person name="Yu J.-H."/>
            <person name="Zhou M."/>
            <person name="Andersen M.R."/>
            <person name="Archer D.B."/>
            <person name="Baker S.E."/>
            <person name="Benoit I."/>
            <person name="Brakhage A.A."/>
            <person name="Braus G.H."/>
            <person name="Fischer R."/>
            <person name="Frisvad J.C."/>
            <person name="Goldman G.H."/>
            <person name="Houbraken J."/>
            <person name="Oakley B."/>
            <person name="Pocsi I."/>
            <person name="Scazzocchio C."/>
            <person name="Seiboth B."/>
            <person name="vanKuyk P.A."/>
            <person name="Wortman J."/>
            <person name="Dyer P.S."/>
            <person name="Grigoriev I.V."/>
        </authorList>
    </citation>
    <scope>NUCLEOTIDE SEQUENCE [LARGE SCALE GENOMIC DNA]</scope>
    <source>
        <strain evidence="4">CBS 106.47</strain>
    </source>
</reference>
<feature type="transmembrane region" description="Helical" evidence="1">
    <location>
        <begin position="17"/>
        <end position="38"/>
    </location>
</feature>
<name>A0A1M3U1D3_ASPLC</name>
<dbReference type="Pfam" id="PF20684">
    <property type="entry name" value="Fung_rhodopsin"/>
    <property type="match status" value="1"/>
</dbReference>
<sequence length="92" mass="9953">MAAVSPEYAHQTKGPRILAVFWAMTSLAILAVAARLFIRIKVLRNPGADDWLIAASMVFSISYSVVTTVDVALGYGKHAVVIADRLELVLPN</sequence>
<feature type="domain" description="Rhodopsin" evidence="2">
    <location>
        <begin position="34"/>
        <end position="82"/>
    </location>
</feature>
<dbReference type="AlphaFoldDB" id="A0A1M3U1D3"/>
<keyword evidence="1" id="KW-1133">Transmembrane helix</keyword>
<keyword evidence="1" id="KW-0472">Membrane</keyword>
<dbReference type="EMBL" id="KV878236">
    <property type="protein sequence ID" value="OJZ92734.1"/>
    <property type="molecule type" value="Genomic_DNA"/>
</dbReference>
<evidence type="ECO:0000313" key="4">
    <source>
        <dbReference type="Proteomes" id="UP000184063"/>
    </source>
</evidence>
<dbReference type="InterPro" id="IPR049326">
    <property type="entry name" value="Rhodopsin_dom_fungi"/>
</dbReference>
<protein>
    <recommendedName>
        <fullName evidence="2">Rhodopsin domain-containing protein</fullName>
    </recommendedName>
</protein>
<feature type="transmembrane region" description="Helical" evidence="1">
    <location>
        <begin position="50"/>
        <end position="69"/>
    </location>
</feature>
<gene>
    <name evidence="3" type="ORF">ASPFODRAFT_40182</name>
</gene>
<dbReference type="VEuPathDB" id="FungiDB:ASPFODRAFT_40182"/>
<evidence type="ECO:0000313" key="3">
    <source>
        <dbReference type="EMBL" id="OJZ92734.1"/>
    </source>
</evidence>
<proteinExistence type="predicted"/>
<evidence type="ECO:0000256" key="1">
    <source>
        <dbReference type="SAM" id="Phobius"/>
    </source>
</evidence>
<dbReference type="Proteomes" id="UP000184063">
    <property type="component" value="Unassembled WGS sequence"/>
</dbReference>
<keyword evidence="1" id="KW-0812">Transmembrane</keyword>
<accession>A0A1M3U1D3</accession>
<organism evidence="3 4">
    <name type="scientific">Aspergillus luchuensis (strain CBS 106.47)</name>
    <dbReference type="NCBI Taxonomy" id="1137211"/>
    <lineage>
        <taxon>Eukaryota</taxon>
        <taxon>Fungi</taxon>
        <taxon>Dikarya</taxon>
        <taxon>Ascomycota</taxon>
        <taxon>Pezizomycotina</taxon>
        <taxon>Eurotiomycetes</taxon>
        <taxon>Eurotiomycetidae</taxon>
        <taxon>Eurotiales</taxon>
        <taxon>Aspergillaceae</taxon>
        <taxon>Aspergillus</taxon>
        <taxon>Aspergillus subgen. Circumdati</taxon>
    </lineage>
</organism>
<evidence type="ECO:0000259" key="2">
    <source>
        <dbReference type="Pfam" id="PF20684"/>
    </source>
</evidence>
<dbReference type="OrthoDB" id="5331848at2759"/>